<evidence type="ECO:0000313" key="4">
    <source>
        <dbReference type="Proteomes" id="UP000192491"/>
    </source>
</evidence>
<dbReference type="PANTHER" id="PTHR41328:SF2">
    <property type="entry name" value="TERMINASE SMALL SUBUNIT"/>
    <property type="match status" value="1"/>
</dbReference>
<dbReference type="Gene3D" id="1.10.10.1400">
    <property type="entry name" value="Terminase, small subunit, N-terminal DNA-binding domain, HTH motif"/>
    <property type="match status" value="1"/>
</dbReference>
<dbReference type="AlphaFoldDB" id="A0A1Y1QG94"/>
<evidence type="ECO:0008006" key="5">
    <source>
        <dbReference type="Google" id="ProtNLM"/>
    </source>
</evidence>
<keyword evidence="2" id="KW-0231">Viral genome packaging</keyword>
<dbReference type="EMBL" id="MTEJ01000332">
    <property type="protein sequence ID" value="OQX04541.1"/>
    <property type="molecule type" value="Genomic_DNA"/>
</dbReference>
<gene>
    <name evidence="3" type="ORF">BWK73_35915</name>
</gene>
<keyword evidence="1" id="KW-1188">Viral release from host cell</keyword>
<evidence type="ECO:0000256" key="1">
    <source>
        <dbReference type="ARBA" id="ARBA00022612"/>
    </source>
</evidence>
<dbReference type="GO" id="GO:0051276">
    <property type="term" value="P:chromosome organization"/>
    <property type="evidence" value="ECO:0007669"/>
    <property type="project" value="InterPro"/>
</dbReference>
<dbReference type="Proteomes" id="UP000192491">
    <property type="component" value="Unassembled WGS sequence"/>
</dbReference>
<name>A0A1Y1QG94_9GAMM</name>
<dbReference type="InterPro" id="IPR038713">
    <property type="entry name" value="Terminase_Gp1_N_sf"/>
</dbReference>
<reference evidence="3 4" key="1">
    <citation type="submission" date="2017-01" db="EMBL/GenBank/DDBJ databases">
        <title>Novel large sulfur bacteria in the metagenomes of groundwater-fed chemosynthetic microbial mats in the Lake Huron basin.</title>
        <authorList>
            <person name="Sharrar A.M."/>
            <person name="Flood B.E."/>
            <person name="Bailey J.V."/>
            <person name="Jones D.S."/>
            <person name="Biddanda B."/>
            <person name="Ruberg S.A."/>
            <person name="Marcus D.N."/>
            <person name="Dick G.J."/>
        </authorList>
    </citation>
    <scope>NUCLEOTIDE SEQUENCE [LARGE SCALE GENOMIC DNA]</scope>
    <source>
        <strain evidence="3">A8</strain>
    </source>
</reference>
<evidence type="ECO:0000256" key="2">
    <source>
        <dbReference type="ARBA" id="ARBA00023219"/>
    </source>
</evidence>
<dbReference type="InterPro" id="IPR052404">
    <property type="entry name" value="SPP1-like_terminase"/>
</dbReference>
<dbReference type="InterPro" id="IPR005335">
    <property type="entry name" value="Terminase_ssu"/>
</dbReference>
<dbReference type="PANTHER" id="PTHR41328">
    <property type="entry name" value="TERMINASE SMALL SUBUNIT-RELATED"/>
    <property type="match status" value="1"/>
</dbReference>
<comment type="caution">
    <text evidence="3">The sequence shown here is derived from an EMBL/GenBank/DDBJ whole genome shotgun (WGS) entry which is preliminary data.</text>
</comment>
<accession>A0A1Y1QG94</accession>
<protein>
    <recommendedName>
        <fullName evidence="5">Terminase small subunit</fullName>
    </recommendedName>
</protein>
<sequence>MTLTAKQQRFVSEYLIDFNGTQAAIRSGYASSGARTEGARLLANAGIQAELRAAQAAYAAQHGVTIAEVTEMHREAYNVALEDRQPSAMTAAANNLAKLHGLIVDKQQVQQLRLEDWLDEIRAGQTVDGER</sequence>
<dbReference type="Pfam" id="PF03592">
    <property type="entry name" value="Terminase_2"/>
    <property type="match status" value="1"/>
</dbReference>
<proteinExistence type="predicted"/>
<organism evidence="3 4">
    <name type="scientific">Thiothrix lacustris</name>
    <dbReference type="NCBI Taxonomy" id="525917"/>
    <lineage>
        <taxon>Bacteria</taxon>
        <taxon>Pseudomonadati</taxon>
        <taxon>Pseudomonadota</taxon>
        <taxon>Gammaproteobacteria</taxon>
        <taxon>Thiotrichales</taxon>
        <taxon>Thiotrichaceae</taxon>
        <taxon>Thiothrix</taxon>
    </lineage>
</organism>
<evidence type="ECO:0000313" key="3">
    <source>
        <dbReference type="EMBL" id="OQX04541.1"/>
    </source>
</evidence>